<dbReference type="EMBL" id="JBHMBL010000003">
    <property type="protein sequence ID" value="MFB9643572.1"/>
    <property type="molecule type" value="Genomic_DNA"/>
</dbReference>
<dbReference type="InterPro" id="IPR052174">
    <property type="entry name" value="Flavoredoxin"/>
</dbReference>
<protein>
    <submittedName>
        <fullName evidence="5">Flavin reductase family protein</fullName>
        <ecNumber evidence="5">1.5.1.-</ecNumber>
    </submittedName>
</protein>
<reference evidence="5 6" key="1">
    <citation type="submission" date="2024-09" db="EMBL/GenBank/DDBJ databases">
        <authorList>
            <person name="Sun Q."/>
            <person name="Mori K."/>
        </authorList>
    </citation>
    <scope>NUCLEOTIDE SEQUENCE [LARGE SCALE GENOMIC DNA]</scope>
    <source>
        <strain evidence="5 6">JCM 14321</strain>
    </source>
</reference>
<dbReference type="Pfam" id="PF01613">
    <property type="entry name" value="Flavin_Reduct"/>
    <property type="match status" value="1"/>
</dbReference>
<dbReference type="PANTHER" id="PTHR43567">
    <property type="entry name" value="FLAVOREDOXIN-RELATED-RELATED"/>
    <property type="match status" value="1"/>
</dbReference>
<comment type="similarity">
    <text evidence="3">Belongs to the flavoredoxin family.</text>
</comment>
<evidence type="ECO:0000259" key="4">
    <source>
        <dbReference type="Pfam" id="PF01613"/>
    </source>
</evidence>
<organism evidence="5 6">
    <name type="scientific">Agromyces lapidis</name>
    <dbReference type="NCBI Taxonomy" id="279574"/>
    <lineage>
        <taxon>Bacteria</taxon>
        <taxon>Bacillati</taxon>
        <taxon>Actinomycetota</taxon>
        <taxon>Actinomycetes</taxon>
        <taxon>Micrococcales</taxon>
        <taxon>Microbacteriaceae</taxon>
        <taxon>Agromyces</taxon>
    </lineage>
</organism>
<comment type="cofactor">
    <cofactor evidence="1">
        <name>FMN</name>
        <dbReference type="ChEBI" id="CHEBI:58210"/>
    </cofactor>
</comment>
<dbReference type="PANTHER" id="PTHR43567:SF1">
    <property type="entry name" value="FLAVOREDOXIN"/>
    <property type="match status" value="1"/>
</dbReference>
<evidence type="ECO:0000256" key="1">
    <source>
        <dbReference type="ARBA" id="ARBA00001917"/>
    </source>
</evidence>
<dbReference type="Proteomes" id="UP001589667">
    <property type="component" value="Unassembled WGS sequence"/>
</dbReference>
<name>A0ABV5STC2_9MICO</name>
<accession>A0ABV5STC2</accession>
<dbReference type="InterPro" id="IPR012349">
    <property type="entry name" value="Split_barrel_FMN-bd"/>
</dbReference>
<evidence type="ECO:0000313" key="6">
    <source>
        <dbReference type="Proteomes" id="UP001589667"/>
    </source>
</evidence>
<dbReference type="GO" id="GO:0016491">
    <property type="term" value="F:oxidoreductase activity"/>
    <property type="evidence" value="ECO:0007669"/>
    <property type="project" value="UniProtKB-KW"/>
</dbReference>
<dbReference type="RefSeq" id="WP_157425348.1">
    <property type="nucleotide sequence ID" value="NZ_BAAANI010000003.1"/>
</dbReference>
<sequence>MGTLTPIDAHARSTRHSTISPAILYFGSQVSLLSTVDDEGHPNLAPNSSVWWLGQTAVLGVAARSQTGRNLIANGEAVINLPSVDHVDAVDRLALTTGRNPVPERKAGAGYRHVRDKFAAAGLRPLASETVAPPRVAEFPVHLEGRVVAIHPMGGAESPAEASLLAVELGITRVHVVESLRMAGHANRIDPVRWRPLMMNFQRFFGLGGEAQPSRLASIDEEWYRG</sequence>
<dbReference type="EC" id="1.5.1.-" evidence="5"/>
<dbReference type="SUPFAM" id="SSF50475">
    <property type="entry name" value="FMN-binding split barrel"/>
    <property type="match status" value="1"/>
</dbReference>
<evidence type="ECO:0000256" key="3">
    <source>
        <dbReference type="ARBA" id="ARBA00038054"/>
    </source>
</evidence>
<evidence type="ECO:0000256" key="2">
    <source>
        <dbReference type="ARBA" id="ARBA00022630"/>
    </source>
</evidence>
<keyword evidence="5" id="KW-0560">Oxidoreductase</keyword>
<keyword evidence="2" id="KW-0285">Flavoprotein</keyword>
<proteinExistence type="inferred from homology"/>
<dbReference type="InterPro" id="IPR002563">
    <property type="entry name" value="Flavin_Rdtase-like_dom"/>
</dbReference>
<gene>
    <name evidence="5" type="ORF">ACFFQV_14845</name>
</gene>
<comment type="caution">
    <text evidence="5">The sequence shown here is derived from an EMBL/GenBank/DDBJ whole genome shotgun (WGS) entry which is preliminary data.</text>
</comment>
<keyword evidence="6" id="KW-1185">Reference proteome</keyword>
<feature type="domain" description="Flavin reductase like" evidence="4">
    <location>
        <begin position="26"/>
        <end position="155"/>
    </location>
</feature>
<evidence type="ECO:0000313" key="5">
    <source>
        <dbReference type="EMBL" id="MFB9643572.1"/>
    </source>
</evidence>
<dbReference type="Gene3D" id="2.30.110.10">
    <property type="entry name" value="Electron Transport, Fmn-binding Protein, Chain A"/>
    <property type="match status" value="1"/>
</dbReference>